<sequence>MDKGSVYAKLNTFITTLQQQAYAYIRKIINIHRQSFMPSAKMSSDFKRIGWNSIMMAWVQTDVGDAGLQNHQHEHTTSAASLSVCNALNLERRKTNGG</sequence>
<protein>
    <submittedName>
        <fullName evidence="1">Uncharacterized protein</fullName>
    </submittedName>
</protein>
<dbReference type="RefSeq" id="WP_150416860.1">
    <property type="nucleotide sequence ID" value="NZ_VYQF01000011.1"/>
</dbReference>
<reference evidence="1 2" key="1">
    <citation type="submission" date="2019-09" db="EMBL/GenBank/DDBJ databases">
        <title>Draft genome sequence of Ginsengibacter sp. BR5-29.</title>
        <authorList>
            <person name="Im W.-T."/>
        </authorList>
    </citation>
    <scope>NUCLEOTIDE SEQUENCE [LARGE SCALE GENOMIC DNA]</scope>
    <source>
        <strain evidence="1 2">BR5-29</strain>
    </source>
</reference>
<keyword evidence="2" id="KW-1185">Reference proteome</keyword>
<dbReference type="Proteomes" id="UP000326903">
    <property type="component" value="Unassembled WGS sequence"/>
</dbReference>
<organism evidence="1 2">
    <name type="scientific">Ginsengibacter hankyongi</name>
    <dbReference type="NCBI Taxonomy" id="2607284"/>
    <lineage>
        <taxon>Bacteria</taxon>
        <taxon>Pseudomonadati</taxon>
        <taxon>Bacteroidota</taxon>
        <taxon>Chitinophagia</taxon>
        <taxon>Chitinophagales</taxon>
        <taxon>Chitinophagaceae</taxon>
        <taxon>Ginsengibacter</taxon>
    </lineage>
</organism>
<accession>A0A5J5ICR9</accession>
<gene>
    <name evidence="1" type="ORF">FW778_20995</name>
</gene>
<dbReference type="AlphaFoldDB" id="A0A5J5ICR9"/>
<dbReference type="EMBL" id="VYQF01000011">
    <property type="protein sequence ID" value="KAA9035704.1"/>
    <property type="molecule type" value="Genomic_DNA"/>
</dbReference>
<evidence type="ECO:0000313" key="1">
    <source>
        <dbReference type="EMBL" id="KAA9035704.1"/>
    </source>
</evidence>
<evidence type="ECO:0000313" key="2">
    <source>
        <dbReference type="Proteomes" id="UP000326903"/>
    </source>
</evidence>
<name>A0A5J5ICR9_9BACT</name>
<proteinExistence type="predicted"/>
<comment type="caution">
    <text evidence="1">The sequence shown here is derived from an EMBL/GenBank/DDBJ whole genome shotgun (WGS) entry which is preliminary data.</text>
</comment>